<dbReference type="Proteomes" id="UP000029922">
    <property type="component" value="Unassembled WGS sequence"/>
</dbReference>
<organism evidence="2 3">
    <name type="scientific">Helicobacter muridarum</name>
    <dbReference type="NCBI Taxonomy" id="216"/>
    <lineage>
        <taxon>Bacteria</taxon>
        <taxon>Pseudomonadati</taxon>
        <taxon>Campylobacterota</taxon>
        <taxon>Epsilonproteobacteria</taxon>
        <taxon>Campylobacterales</taxon>
        <taxon>Helicobacteraceae</taxon>
        <taxon>Helicobacter</taxon>
    </lineage>
</organism>
<dbReference type="EMBL" id="JRPD02000010">
    <property type="protein sequence ID" value="TLE00151.1"/>
    <property type="molecule type" value="Genomic_DNA"/>
</dbReference>
<dbReference type="AlphaFoldDB" id="A0A4U8TIL5"/>
<keyword evidence="2" id="KW-0489">Methyltransferase</keyword>
<comment type="caution">
    <text evidence="2">The sequence shown here is derived from an EMBL/GenBank/DDBJ whole genome shotgun (WGS) entry which is preliminary data.</text>
</comment>
<dbReference type="Gene3D" id="3.40.50.150">
    <property type="entry name" value="Vaccinia Virus protein VP39"/>
    <property type="match status" value="1"/>
</dbReference>
<evidence type="ECO:0000313" key="3">
    <source>
        <dbReference type="Proteomes" id="UP000029922"/>
    </source>
</evidence>
<dbReference type="Pfam" id="PF05050">
    <property type="entry name" value="Methyltransf_21"/>
    <property type="match status" value="1"/>
</dbReference>
<proteinExistence type="predicted"/>
<dbReference type="SUPFAM" id="SSF53335">
    <property type="entry name" value="S-adenosyl-L-methionine-dependent methyltransferases"/>
    <property type="match status" value="1"/>
</dbReference>
<reference evidence="2 3" key="1">
    <citation type="journal article" date="2014" name="Genome Announc.">
        <title>Draft genome sequences of eight enterohepatic helicobacter species isolated from both laboratory and wild rodents.</title>
        <authorList>
            <person name="Sheh A."/>
            <person name="Shen Z."/>
            <person name="Fox J.G."/>
        </authorList>
    </citation>
    <scope>NUCLEOTIDE SEQUENCE [LARGE SCALE GENOMIC DNA]</scope>
    <source>
        <strain evidence="2 3">ST1</strain>
    </source>
</reference>
<dbReference type="InterPro" id="IPR006342">
    <property type="entry name" value="FkbM_mtfrase"/>
</dbReference>
<dbReference type="OrthoDB" id="5329963at2"/>
<feature type="domain" description="Methyltransferase FkbM" evidence="1">
    <location>
        <begin position="22"/>
        <end position="78"/>
    </location>
</feature>
<protein>
    <submittedName>
        <fullName evidence="2">FkbM family methyltransferase</fullName>
    </submittedName>
</protein>
<dbReference type="GO" id="GO:0008168">
    <property type="term" value="F:methyltransferase activity"/>
    <property type="evidence" value="ECO:0007669"/>
    <property type="project" value="UniProtKB-KW"/>
</dbReference>
<dbReference type="InterPro" id="IPR029063">
    <property type="entry name" value="SAM-dependent_MTases_sf"/>
</dbReference>
<evidence type="ECO:0000259" key="1">
    <source>
        <dbReference type="Pfam" id="PF05050"/>
    </source>
</evidence>
<name>A0A4U8TIL5_9HELI</name>
<keyword evidence="2" id="KW-0808">Transferase</keyword>
<accession>A0A4U8TIL5</accession>
<sequence length="104" mass="12284">MTISSIMAMIRYIPKKLLPPPPTIIKMDIEGAELEALKGAENTIKKYKPKLALSIYHRREDMLSIPKYLQSLNCGYRFYLRNFWWFSVDIVLYAIPTHKHKDIR</sequence>
<dbReference type="GO" id="GO:0032259">
    <property type="term" value="P:methylation"/>
    <property type="evidence" value="ECO:0007669"/>
    <property type="project" value="UniProtKB-KW"/>
</dbReference>
<evidence type="ECO:0000313" key="2">
    <source>
        <dbReference type="EMBL" id="TLE00151.1"/>
    </source>
</evidence>
<gene>
    <name evidence="2" type="ORF">LS73_005540</name>
</gene>